<evidence type="ECO:0000256" key="4">
    <source>
        <dbReference type="ARBA" id="ARBA00022692"/>
    </source>
</evidence>
<keyword evidence="3" id="KW-1003">Cell membrane</keyword>
<keyword evidence="5 7" id="KW-1133">Transmembrane helix</keyword>
<dbReference type="Proteomes" id="UP001595636">
    <property type="component" value="Unassembled WGS sequence"/>
</dbReference>
<evidence type="ECO:0000256" key="2">
    <source>
        <dbReference type="ARBA" id="ARBA00007977"/>
    </source>
</evidence>
<sequence length="335" mass="34833">MSPTACLPGLLAALLLAAAAQWLAGLPWLAAHAVSPLLLAIVGGMLLANLRRLPVSWQPGLQLSRQQLLRAGIVLFGLQLTLGQLQQLGGRVLLIDALVLGSTFGLALWLGRRLGLDRDSCVLIGAGSAICGAAAVLATQPVIRASGERAGVAVAGVVLFGSIAMLLYPWLYGLLAPLGLTQAGYGVLAGSTMHEVAQVVVAGKAVGEAAAASAVMTKMLRVMLLAPFLLLLAAGWQRRVAQPGQRVPISITIPWFAFGFIAVIGLNSSGWLPAGLHDALLQLDRLLLAAAMAALGLDTRFAALRRAGWRPLLLAALLFCWLLLGGGGINWLLQA</sequence>
<feature type="transmembrane region" description="Helical" evidence="7">
    <location>
        <begin position="209"/>
        <end position="235"/>
    </location>
</feature>
<evidence type="ECO:0000313" key="8">
    <source>
        <dbReference type="EMBL" id="MFC3625034.1"/>
    </source>
</evidence>
<feature type="transmembrane region" description="Helical" evidence="7">
    <location>
        <begin position="149"/>
        <end position="171"/>
    </location>
</feature>
<dbReference type="InterPro" id="IPR018383">
    <property type="entry name" value="UPF0324_pro"/>
</dbReference>
<dbReference type="Pfam" id="PF03601">
    <property type="entry name" value="Cons_hypoth698"/>
    <property type="match status" value="1"/>
</dbReference>
<keyword evidence="6 7" id="KW-0472">Membrane</keyword>
<evidence type="ECO:0000313" key="9">
    <source>
        <dbReference type="Proteomes" id="UP001595636"/>
    </source>
</evidence>
<evidence type="ECO:0000256" key="7">
    <source>
        <dbReference type="SAM" id="Phobius"/>
    </source>
</evidence>
<feature type="transmembrane region" description="Helical" evidence="7">
    <location>
        <begin position="92"/>
        <end position="110"/>
    </location>
</feature>
<name>A0ABV7TQP0_9NEIS</name>
<keyword evidence="9" id="KW-1185">Reference proteome</keyword>
<dbReference type="EMBL" id="JBHRYH010000005">
    <property type="protein sequence ID" value="MFC3625034.1"/>
    <property type="molecule type" value="Genomic_DNA"/>
</dbReference>
<protein>
    <submittedName>
        <fullName evidence="8">YeiH family protein</fullName>
    </submittedName>
</protein>
<dbReference type="PANTHER" id="PTHR30106">
    <property type="entry name" value="INNER MEMBRANE PROTEIN YEIH-RELATED"/>
    <property type="match status" value="1"/>
</dbReference>
<organism evidence="8 9">
    <name type="scientific">Vogesella amnigena</name>
    <dbReference type="NCBI Taxonomy" id="1507449"/>
    <lineage>
        <taxon>Bacteria</taxon>
        <taxon>Pseudomonadati</taxon>
        <taxon>Pseudomonadota</taxon>
        <taxon>Betaproteobacteria</taxon>
        <taxon>Neisseriales</taxon>
        <taxon>Chromobacteriaceae</taxon>
        <taxon>Vogesella</taxon>
    </lineage>
</organism>
<gene>
    <name evidence="8" type="ORF">ACFOKJ_02605</name>
</gene>
<dbReference type="PANTHER" id="PTHR30106:SF2">
    <property type="entry name" value="UPF0324 INNER MEMBRANE PROTEIN YEIH"/>
    <property type="match status" value="1"/>
</dbReference>
<comment type="caution">
    <text evidence="8">The sequence shown here is derived from an EMBL/GenBank/DDBJ whole genome shotgun (WGS) entry which is preliminary data.</text>
</comment>
<dbReference type="InterPro" id="IPR004630">
    <property type="entry name" value="UPF0324_YeiH-like"/>
</dbReference>
<evidence type="ECO:0000256" key="6">
    <source>
        <dbReference type="ARBA" id="ARBA00023136"/>
    </source>
</evidence>
<accession>A0ABV7TQP0</accession>
<dbReference type="NCBIfam" id="TIGR00698">
    <property type="entry name" value="YeiH family putative sulfate export transporter"/>
    <property type="match status" value="1"/>
</dbReference>
<evidence type="ECO:0000256" key="5">
    <source>
        <dbReference type="ARBA" id="ARBA00022989"/>
    </source>
</evidence>
<keyword evidence="4 7" id="KW-0812">Transmembrane</keyword>
<feature type="transmembrane region" description="Helical" evidence="7">
    <location>
        <begin position="286"/>
        <end position="303"/>
    </location>
</feature>
<comment type="subcellular location">
    <subcellularLocation>
        <location evidence="1">Cell membrane</location>
        <topology evidence="1">Multi-pass membrane protein</topology>
    </subcellularLocation>
</comment>
<feature type="transmembrane region" description="Helical" evidence="7">
    <location>
        <begin position="247"/>
        <end position="266"/>
    </location>
</feature>
<comment type="similarity">
    <text evidence="2">Belongs to the UPF0324 family.</text>
</comment>
<dbReference type="RefSeq" id="WP_390276434.1">
    <property type="nucleotide sequence ID" value="NZ_JBHRYH010000005.1"/>
</dbReference>
<feature type="transmembrane region" description="Helical" evidence="7">
    <location>
        <begin position="122"/>
        <end position="143"/>
    </location>
</feature>
<reference evidence="9" key="1">
    <citation type="journal article" date="2019" name="Int. J. Syst. Evol. Microbiol.">
        <title>The Global Catalogue of Microorganisms (GCM) 10K type strain sequencing project: providing services to taxonomists for standard genome sequencing and annotation.</title>
        <authorList>
            <consortium name="The Broad Institute Genomics Platform"/>
            <consortium name="The Broad Institute Genome Sequencing Center for Infectious Disease"/>
            <person name="Wu L."/>
            <person name="Ma J."/>
        </authorList>
    </citation>
    <scope>NUCLEOTIDE SEQUENCE [LARGE SCALE GENOMIC DNA]</scope>
    <source>
        <strain evidence="9">KCTC 42195</strain>
    </source>
</reference>
<proteinExistence type="inferred from homology"/>
<evidence type="ECO:0000256" key="3">
    <source>
        <dbReference type="ARBA" id="ARBA00022475"/>
    </source>
</evidence>
<feature type="transmembrane region" description="Helical" evidence="7">
    <location>
        <begin position="29"/>
        <end position="48"/>
    </location>
</feature>
<evidence type="ECO:0000256" key="1">
    <source>
        <dbReference type="ARBA" id="ARBA00004651"/>
    </source>
</evidence>
<feature type="transmembrane region" description="Helical" evidence="7">
    <location>
        <begin position="312"/>
        <end position="333"/>
    </location>
</feature>